<dbReference type="AlphaFoldDB" id="A0A147K991"/>
<proteinExistence type="predicted"/>
<comment type="caution">
    <text evidence="1">The sequence shown here is derived from an EMBL/GenBank/DDBJ whole genome shotgun (WGS) entry which is preliminary data.</text>
</comment>
<dbReference type="EMBL" id="LDYG01000025">
    <property type="protein sequence ID" value="KUP06914.1"/>
    <property type="molecule type" value="Genomic_DNA"/>
</dbReference>
<sequence length="198" mass="23078">MNKFGEGLRLKCTKRKDMEEVKRVCSIIENGFISYYGHDFYGFQLTINQATLLLKDKVKPYSQQDASKIVSDLLVEKGYFVSRSFQGHSNYYLTISNGKDKANILVRNLQHDPSYKTSPHPVYKIDAFSSRASQNTKYPLLDFIVGYNMMDESFACLPIEQFKVKRSKIVHSKNGQNHEFYHSWKELDHFLRKRAVSQ</sequence>
<keyword evidence="2" id="KW-1185">Reference proteome</keyword>
<evidence type="ECO:0000313" key="2">
    <source>
        <dbReference type="Proteomes" id="UP000074108"/>
    </source>
</evidence>
<organism evidence="1 2">
    <name type="scientific">Bacillus coahuilensis p1.1.43</name>
    <dbReference type="NCBI Taxonomy" id="1150625"/>
    <lineage>
        <taxon>Bacteria</taxon>
        <taxon>Bacillati</taxon>
        <taxon>Bacillota</taxon>
        <taxon>Bacilli</taxon>
        <taxon>Bacillales</taxon>
        <taxon>Bacillaceae</taxon>
        <taxon>Bacillus</taxon>
    </lineage>
</organism>
<name>A0A147K991_9BACI</name>
<accession>A0A147K991</accession>
<dbReference type="InterPro" id="IPR011856">
    <property type="entry name" value="tRNA_endonuc-like_dom_sf"/>
</dbReference>
<protein>
    <submittedName>
        <fullName evidence="1">Uncharacterized protein</fullName>
    </submittedName>
</protein>
<gene>
    <name evidence="1" type="ORF">Q75_06795</name>
</gene>
<dbReference type="GO" id="GO:0003676">
    <property type="term" value="F:nucleic acid binding"/>
    <property type="evidence" value="ECO:0007669"/>
    <property type="project" value="InterPro"/>
</dbReference>
<evidence type="ECO:0000313" key="1">
    <source>
        <dbReference type="EMBL" id="KUP06914.1"/>
    </source>
</evidence>
<reference evidence="1 2" key="1">
    <citation type="journal article" date="2016" name="Front. Microbiol.">
        <title>Microevolution Analysis of Bacillus coahuilensis Unveils Differences in Phosphorus Acquisition Strategies and Their Regulation.</title>
        <authorList>
            <person name="Gomez-Lunar Z."/>
            <person name="Hernandez-Gonzalez I."/>
            <person name="Rodriguez-Torres M.D."/>
            <person name="Souza V."/>
            <person name="Olmedo-Alvarez G."/>
        </authorList>
    </citation>
    <scope>NUCLEOTIDE SEQUENCE [LARGE SCALE GENOMIC DNA]</scope>
    <source>
        <strain evidence="2">p1.1.43</strain>
    </source>
</reference>
<dbReference type="Gene3D" id="3.40.1350.10">
    <property type="match status" value="1"/>
</dbReference>
<dbReference type="STRING" id="1150625.Q75_06795"/>
<dbReference type="RefSeq" id="WP_059350843.1">
    <property type="nucleotide sequence ID" value="NZ_LDYG01000025.1"/>
</dbReference>
<dbReference type="PATRIC" id="fig|1150625.3.peg.1424"/>
<dbReference type="Proteomes" id="UP000074108">
    <property type="component" value="Unassembled WGS sequence"/>
</dbReference>